<feature type="compositionally biased region" description="Basic and acidic residues" evidence="1">
    <location>
        <begin position="36"/>
        <end position="51"/>
    </location>
</feature>
<accession>A0A4Z1I4T6</accession>
<keyword evidence="3" id="KW-1185">Reference proteome</keyword>
<name>A0A4Z1I4T6_9HELO</name>
<proteinExistence type="predicted"/>
<evidence type="ECO:0000313" key="3">
    <source>
        <dbReference type="Proteomes" id="UP000297527"/>
    </source>
</evidence>
<protein>
    <submittedName>
        <fullName evidence="2">Uncharacterized protein</fullName>
    </submittedName>
</protein>
<dbReference type="AlphaFoldDB" id="A0A4Z1I4T6"/>
<feature type="region of interest" description="Disordered" evidence="1">
    <location>
        <begin position="31"/>
        <end position="66"/>
    </location>
</feature>
<gene>
    <name evidence="2" type="ORF">BCON_0075g00290</name>
</gene>
<sequence length="66" mass="7487">MNGDFVGQWRGSEWDIDEGSIDEMLNDWWATSDDGNEQRKIEEQGEKESDKGGIAIECQGHQSKGR</sequence>
<evidence type="ECO:0000256" key="1">
    <source>
        <dbReference type="SAM" id="MobiDB-lite"/>
    </source>
</evidence>
<comment type="caution">
    <text evidence="2">The sequence shown here is derived from an EMBL/GenBank/DDBJ whole genome shotgun (WGS) entry which is preliminary data.</text>
</comment>
<dbReference type="EMBL" id="PQXN01000075">
    <property type="protein sequence ID" value="TGO56639.1"/>
    <property type="molecule type" value="Genomic_DNA"/>
</dbReference>
<evidence type="ECO:0000313" key="2">
    <source>
        <dbReference type="EMBL" id="TGO56639.1"/>
    </source>
</evidence>
<reference evidence="2 3" key="1">
    <citation type="submission" date="2017-12" db="EMBL/GenBank/DDBJ databases">
        <title>Comparative genomics of Botrytis spp.</title>
        <authorList>
            <person name="Valero-Jimenez C.A."/>
            <person name="Tapia P."/>
            <person name="Veloso J."/>
            <person name="Silva-Moreno E."/>
            <person name="Staats M."/>
            <person name="Valdes J.H."/>
            <person name="Van Kan J.A.L."/>
        </authorList>
    </citation>
    <scope>NUCLEOTIDE SEQUENCE [LARGE SCALE GENOMIC DNA]</scope>
    <source>
        <strain evidence="2 3">MUCL11595</strain>
    </source>
</reference>
<dbReference type="Proteomes" id="UP000297527">
    <property type="component" value="Unassembled WGS sequence"/>
</dbReference>
<organism evidence="2 3">
    <name type="scientific">Botryotinia convoluta</name>
    <dbReference type="NCBI Taxonomy" id="54673"/>
    <lineage>
        <taxon>Eukaryota</taxon>
        <taxon>Fungi</taxon>
        <taxon>Dikarya</taxon>
        <taxon>Ascomycota</taxon>
        <taxon>Pezizomycotina</taxon>
        <taxon>Leotiomycetes</taxon>
        <taxon>Helotiales</taxon>
        <taxon>Sclerotiniaceae</taxon>
        <taxon>Botryotinia</taxon>
    </lineage>
</organism>
<dbReference type="OrthoDB" id="3487768at2759"/>